<comment type="caution">
    <text evidence="1">The sequence shown here is derived from an EMBL/GenBank/DDBJ whole genome shotgun (WGS) entry which is preliminary data.</text>
</comment>
<organism evidence="1 2">
    <name type="scientific">Mycena metata</name>
    <dbReference type="NCBI Taxonomy" id="1033252"/>
    <lineage>
        <taxon>Eukaryota</taxon>
        <taxon>Fungi</taxon>
        <taxon>Dikarya</taxon>
        <taxon>Basidiomycota</taxon>
        <taxon>Agaricomycotina</taxon>
        <taxon>Agaricomycetes</taxon>
        <taxon>Agaricomycetidae</taxon>
        <taxon>Agaricales</taxon>
        <taxon>Marasmiineae</taxon>
        <taxon>Mycenaceae</taxon>
        <taxon>Mycena</taxon>
    </lineage>
</organism>
<dbReference type="AlphaFoldDB" id="A0AAD7N9V8"/>
<gene>
    <name evidence="1" type="ORF">B0H16DRAFT_829757</name>
</gene>
<proteinExistence type="predicted"/>
<dbReference type="EMBL" id="JARKIB010000062">
    <property type="protein sequence ID" value="KAJ7751368.1"/>
    <property type="molecule type" value="Genomic_DNA"/>
</dbReference>
<name>A0AAD7N9V8_9AGAR</name>
<evidence type="ECO:0000313" key="2">
    <source>
        <dbReference type="Proteomes" id="UP001215598"/>
    </source>
</evidence>
<dbReference type="Proteomes" id="UP001215598">
    <property type="component" value="Unassembled WGS sequence"/>
</dbReference>
<evidence type="ECO:0000313" key="1">
    <source>
        <dbReference type="EMBL" id="KAJ7751368.1"/>
    </source>
</evidence>
<sequence length="196" mass="22188">MVLKYHPSNGEVDLPVNCAFLPVLDIEDGLRTRRHVIGGWCGPGEPEGAPSDVWLDSELMPDSWRRYTLHQIFAAASIQRIFGRHHLHLKLWLAQANYIFSSLQIKSHHDQYVVVDEVIFSLSFSPTTRSSCPSEGWLFVCPDDQLRSGPGLLRWPDCAAYWSRDPFGSVRLSAEEAEEAPPHPLRFDGVRGFLGY</sequence>
<protein>
    <submittedName>
        <fullName evidence="1">Uncharacterized protein</fullName>
    </submittedName>
</protein>
<keyword evidence="2" id="KW-1185">Reference proteome</keyword>
<reference evidence="1" key="1">
    <citation type="submission" date="2023-03" db="EMBL/GenBank/DDBJ databases">
        <title>Massive genome expansion in bonnet fungi (Mycena s.s.) driven by repeated elements and novel gene families across ecological guilds.</title>
        <authorList>
            <consortium name="Lawrence Berkeley National Laboratory"/>
            <person name="Harder C.B."/>
            <person name="Miyauchi S."/>
            <person name="Viragh M."/>
            <person name="Kuo A."/>
            <person name="Thoen E."/>
            <person name="Andreopoulos B."/>
            <person name="Lu D."/>
            <person name="Skrede I."/>
            <person name="Drula E."/>
            <person name="Henrissat B."/>
            <person name="Morin E."/>
            <person name="Kohler A."/>
            <person name="Barry K."/>
            <person name="LaButti K."/>
            <person name="Morin E."/>
            <person name="Salamov A."/>
            <person name="Lipzen A."/>
            <person name="Mereny Z."/>
            <person name="Hegedus B."/>
            <person name="Baldrian P."/>
            <person name="Stursova M."/>
            <person name="Weitz H."/>
            <person name="Taylor A."/>
            <person name="Grigoriev I.V."/>
            <person name="Nagy L.G."/>
            <person name="Martin F."/>
            <person name="Kauserud H."/>
        </authorList>
    </citation>
    <scope>NUCLEOTIDE SEQUENCE</scope>
    <source>
        <strain evidence="1">CBHHK182m</strain>
    </source>
</reference>
<accession>A0AAD7N9V8</accession>